<protein>
    <submittedName>
        <fullName evidence="2">Uncharacterized protein</fullName>
    </submittedName>
</protein>
<dbReference type="HOGENOM" id="CLU_793288_0_0_1"/>
<evidence type="ECO:0000313" key="2">
    <source>
        <dbReference type="EnsemblProtists" id="EOD10110"/>
    </source>
</evidence>
<dbReference type="Proteomes" id="UP000013827">
    <property type="component" value="Unassembled WGS sequence"/>
</dbReference>
<keyword evidence="3" id="KW-1185">Reference proteome</keyword>
<dbReference type="EnsemblProtists" id="EOD10110">
    <property type="protein sequence ID" value="EOD10110"/>
    <property type="gene ID" value="EMIHUDRAFT_248538"/>
</dbReference>
<evidence type="ECO:0000313" key="3">
    <source>
        <dbReference type="Proteomes" id="UP000013827"/>
    </source>
</evidence>
<dbReference type="AlphaFoldDB" id="A0A0D3IFS5"/>
<accession>A0A0D3IFS5</accession>
<sequence length="350" mass="38965">MRNRPYPVCSGKGSTKVARDIAPTRTYRPAPEMFSSFSPSAEAHRLVFHHPLNLTIRPVEHTASSRRTADCSAGVVHPSIRSNAVEAIGAPQHTVFLHLKLSRPSANGEPSDTLRAARQLSSTAVVRLSRSEDDGRKRGNSTCPRRAGSMWDRFAIMSVDHAVCWSMMVEHEAATSQAFALFVKLRPDLQLCSPLPSWRTLAGARGLLTWATGPDTNNKVHDMLGIMPRSVAALYFNAHPEVEACVPREAYAPFCPPKYMARSGGARADVPPECLLNRFLRRRGVVPNDTLGSQRVCLWLDPSTVRFCDTASARSCAHSWTLRPRILWPRLKSMLELELRHRFPHNFTPS</sequence>
<name>A0A0D3IFS5_EMIH1</name>
<dbReference type="PaxDb" id="2903-EOD10110"/>
<evidence type="ECO:0000256" key="1">
    <source>
        <dbReference type="SAM" id="MobiDB-lite"/>
    </source>
</evidence>
<dbReference type="GeneID" id="17256260"/>
<organism evidence="2 3">
    <name type="scientific">Emiliania huxleyi (strain CCMP1516)</name>
    <dbReference type="NCBI Taxonomy" id="280463"/>
    <lineage>
        <taxon>Eukaryota</taxon>
        <taxon>Haptista</taxon>
        <taxon>Haptophyta</taxon>
        <taxon>Prymnesiophyceae</taxon>
        <taxon>Isochrysidales</taxon>
        <taxon>Noelaerhabdaceae</taxon>
        <taxon>Emiliania</taxon>
    </lineage>
</organism>
<proteinExistence type="predicted"/>
<reference evidence="3" key="1">
    <citation type="journal article" date="2013" name="Nature">
        <title>Pan genome of the phytoplankton Emiliania underpins its global distribution.</title>
        <authorList>
            <person name="Read B.A."/>
            <person name="Kegel J."/>
            <person name="Klute M.J."/>
            <person name="Kuo A."/>
            <person name="Lefebvre S.C."/>
            <person name="Maumus F."/>
            <person name="Mayer C."/>
            <person name="Miller J."/>
            <person name="Monier A."/>
            <person name="Salamov A."/>
            <person name="Young J."/>
            <person name="Aguilar M."/>
            <person name="Claverie J.M."/>
            <person name="Frickenhaus S."/>
            <person name="Gonzalez K."/>
            <person name="Herman E.K."/>
            <person name="Lin Y.C."/>
            <person name="Napier J."/>
            <person name="Ogata H."/>
            <person name="Sarno A.F."/>
            <person name="Shmutz J."/>
            <person name="Schroeder D."/>
            <person name="de Vargas C."/>
            <person name="Verret F."/>
            <person name="von Dassow P."/>
            <person name="Valentin K."/>
            <person name="Van de Peer Y."/>
            <person name="Wheeler G."/>
            <person name="Dacks J.B."/>
            <person name="Delwiche C.F."/>
            <person name="Dyhrman S.T."/>
            <person name="Glockner G."/>
            <person name="John U."/>
            <person name="Richards T."/>
            <person name="Worden A.Z."/>
            <person name="Zhang X."/>
            <person name="Grigoriev I.V."/>
            <person name="Allen A.E."/>
            <person name="Bidle K."/>
            <person name="Borodovsky M."/>
            <person name="Bowler C."/>
            <person name="Brownlee C."/>
            <person name="Cock J.M."/>
            <person name="Elias M."/>
            <person name="Gladyshev V.N."/>
            <person name="Groth M."/>
            <person name="Guda C."/>
            <person name="Hadaegh A."/>
            <person name="Iglesias-Rodriguez M.D."/>
            <person name="Jenkins J."/>
            <person name="Jones B.M."/>
            <person name="Lawson T."/>
            <person name="Leese F."/>
            <person name="Lindquist E."/>
            <person name="Lobanov A."/>
            <person name="Lomsadze A."/>
            <person name="Malik S.B."/>
            <person name="Marsh M.E."/>
            <person name="Mackinder L."/>
            <person name="Mock T."/>
            <person name="Mueller-Roeber B."/>
            <person name="Pagarete A."/>
            <person name="Parker M."/>
            <person name="Probert I."/>
            <person name="Quesneville H."/>
            <person name="Raines C."/>
            <person name="Rensing S.A."/>
            <person name="Riano-Pachon D.M."/>
            <person name="Richier S."/>
            <person name="Rokitta S."/>
            <person name="Shiraiwa Y."/>
            <person name="Soanes D.M."/>
            <person name="van der Giezen M."/>
            <person name="Wahlund T.M."/>
            <person name="Williams B."/>
            <person name="Wilson W."/>
            <person name="Wolfe G."/>
            <person name="Wurch L.L."/>
        </authorList>
    </citation>
    <scope>NUCLEOTIDE SEQUENCE</scope>
</reference>
<dbReference type="RefSeq" id="XP_005762539.1">
    <property type="nucleotide sequence ID" value="XM_005762482.1"/>
</dbReference>
<feature type="region of interest" description="Disordered" evidence="1">
    <location>
        <begin position="125"/>
        <end position="144"/>
    </location>
</feature>
<dbReference type="KEGG" id="ehx:EMIHUDRAFT_248538"/>
<reference evidence="2" key="2">
    <citation type="submission" date="2024-10" db="UniProtKB">
        <authorList>
            <consortium name="EnsemblProtists"/>
        </authorList>
    </citation>
    <scope>IDENTIFICATION</scope>
</reference>